<dbReference type="RefSeq" id="WP_021687747.1">
    <property type="nucleotide sequence ID" value="NZ_KI260569.1"/>
</dbReference>
<evidence type="ECO:0000313" key="10">
    <source>
        <dbReference type="EMBL" id="ERJ92385.1"/>
    </source>
</evidence>
<keyword evidence="4" id="KW-0963">Cytoplasm</keyword>
<dbReference type="PANTHER" id="PTHR30314">
    <property type="entry name" value="CELL DIVISION PROTEIN FTSZ-RELATED"/>
    <property type="match status" value="1"/>
</dbReference>
<evidence type="ECO:0000256" key="2">
    <source>
        <dbReference type="ARBA" id="ARBA00022741"/>
    </source>
</evidence>
<feature type="binding site" evidence="4">
    <location>
        <begin position="28"/>
        <end position="32"/>
    </location>
    <ligand>
        <name>GTP</name>
        <dbReference type="ChEBI" id="CHEBI:37565"/>
    </ligand>
</feature>
<comment type="caution">
    <text evidence="10">The sequence shown here is derived from an EMBL/GenBank/DDBJ whole genome shotgun (WGS) entry which is preliminary data.</text>
</comment>
<dbReference type="SMART" id="SM00864">
    <property type="entry name" value="Tubulin"/>
    <property type="match status" value="1"/>
</dbReference>
<dbReference type="SUPFAM" id="SSF52490">
    <property type="entry name" value="Tubulin nucleotide-binding domain-like"/>
    <property type="match status" value="1"/>
</dbReference>
<dbReference type="InterPro" id="IPR037103">
    <property type="entry name" value="Tubulin/FtsZ-like_C"/>
</dbReference>
<dbReference type="Proteomes" id="UP000016649">
    <property type="component" value="Unassembled WGS sequence"/>
</dbReference>
<evidence type="ECO:0000259" key="8">
    <source>
        <dbReference type="SMART" id="SM00864"/>
    </source>
</evidence>
<evidence type="ECO:0000256" key="6">
    <source>
        <dbReference type="RuleBase" id="RU000631"/>
    </source>
</evidence>
<comment type="subunit">
    <text evidence="4">Homodimer. Polymerizes to form a dynamic ring structure in a strictly GTP-dependent manner. Interacts directly with several other division proteins.</text>
</comment>
<evidence type="ECO:0000259" key="9">
    <source>
        <dbReference type="SMART" id="SM00865"/>
    </source>
</evidence>
<feature type="compositionally biased region" description="Low complexity" evidence="7">
    <location>
        <begin position="369"/>
        <end position="391"/>
    </location>
</feature>
<dbReference type="InterPro" id="IPR020805">
    <property type="entry name" value="Cell_div_FtsZ_CS"/>
</dbReference>
<sequence>MIDFSIVDDKIGEKAANPTVIKVIGVGGGGSNAVNRMIDAGIKNVEFIVANTDLQALSGSRAPKKIGIGSKLTGGLGAGGKPEIGEQAAEEDIDTIANMLKGADMVFVTAGMGGGTGTGAAPIIAKAAKENGALTVGVVTKPFDFEGKVKMRLADEGIAKLHEQVDTLIVIPNQNLLRIVDKTTPIKQAFLIADDVLRQGVQGISDLITQPGEVNIDFADVRTTMEGKGDAILGVGKGEGENRAVDAATAAINNPLLEDSHIEGAKNILVNITSGDTLSLAETNEIVDTISQTADPEVHIIYGQTIDSSMGDAVAVTVIATGFPASTGYSFDSPVRSSFERSSAPEGNLVSYSQWETIGHGSKAASSASAASTSSLHPLSSHSQSVSSTQPHTGAATQLSGAKAPLSSVADDTKRSFSLFKGQEDLEIPACVRSNRINLNDD</sequence>
<evidence type="ECO:0000256" key="7">
    <source>
        <dbReference type="SAM" id="MobiDB-lite"/>
    </source>
</evidence>
<feature type="domain" description="Tubulin/FtsZ GTPase" evidence="8">
    <location>
        <begin position="20"/>
        <end position="212"/>
    </location>
</feature>
<keyword evidence="3 4" id="KW-0342">GTP-binding</keyword>
<feature type="binding site" evidence="4">
    <location>
        <begin position="115"/>
        <end position="117"/>
    </location>
    <ligand>
        <name>GTP</name>
        <dbReference type="ChEBI" id="CHEBI:37565"/>
    </ligand>
</feature>
<dbReference type="PANTHER" id="PTHR30314:SF3">
    <property type="entry name" value="MITOCHONDRIAL DIVISION PROTEIN FSZA"/>
    <property type="match status" value="1"/>
</dbReference>
<dbReference type="PROSITE" id="PS01135">
    <property type="entry name" value="FTSZ_2"/>
    <property type="match status" value="1"/>
</dbReference>
<keyword evidence="11" id="KW-1185">Reference proteome</keyword>
<keyword evidence="4 6" id="KW-0717">Septation</keyword>
<evidence type="ECO:0000256" key="4">
    <source>
        <dbReference type="HAMAP-Rule" id="MF_00909"/>
    </source>
</evidence>
<dbReference type="PRINTS" id="PR00423">
    <property type="entry name" value="CELLDVISFTSZ"/>
</dbReference>
<feature type="region of interest" description="Disordered" evidence="7">
    <location>
        <begin position="369"/>
        <end position="407"/>
    </location>
</feature>
<keyword evidence="2 4" id="KW-0547">Nucleotide-binding</keyword>
<dbReference type="Gene3D" id="3.30.1330.20">
    <property type="entry name" value="Tubulin/FtsZ, C-terminal domain"/>
    <property type="match status" value="1"/>
</dbReference>
<dbReference type="InterPro" id="IPR000158">
    <property type="entry name" value="Cell_div_FtsZ"/>
</dbReference>
<comment type="subcellular location">
    <subcellularLocation>
        <location evidence="4">Cytoplasm</location>
    </subcellularLocation>
    <text evidence="4">Assembles at midcell at the inner surface of the cytoplasmic membrane.</text>
</comment>
<dbReference type="InterPro" id="IPR018316">
    <property type="entry name" value="Tubulin/FtsZ_2-layer-sand-dom"/>
</dbReference>
<evidence type="ECO:0000313" key="11">
    <source>
        <dbReference type="Proteomes" id="UP000016649"/>
    </source>
</evidence>
<proteinExistence type="inferred from homology"/>
<organism evidence="10 11">
    <name type="scientific">Treponema lecithinolyticum ATCC 700332</name>
    <dbReference type="NCBI Taxonomy" id="1321815"/>
    <lineage>
        <taxon>Bacteria</taxon>
        <taxon>Pseudomonadati</taxon>
        <taxon>Spirochaetota</taxon>
        <taxon>Spirochaetia</taxon>
        <taxon>Spirochaetales</taxon>
        <taxon>Treponemataceae</taxon>
        <taxon>Treponema</taxon>
    </lineage>
</organism>
<dbReference type="InterPro" id="IPR008280">
    <property type="entry name" value="Tub_FtsZ_C"/>
</dbReference>
<dbReference type="NCBIfam" id="TIGR00065">
    <property type="entry name" value="ftsZ"/>
    <property type="match status" value="1"/>
</dbReference>
<dbReference type="EMBL" id="AWVH01000037">
    <property type="protein sequence ID" value="ERJ92385.1"/>
    <property type="molecule type" value="Genomic_DNA"/>
</dbReference>
<dbReference type="InterPro" id="IPR045061">
    <property type="entry name" value="FtsZ/CetZ"/>
</dbReference>
<gene>
    <name evidence="4" type="primary">ftsZ</name>
    <name evidence="10" type="ORF">HMPREF9193_01545</name>
</gene>
<dbReference type="InterPro" id="IPR024757">
    <property type="entry name" value="FtsZ_C"/>
</dbReference>
<evidence type="ECO:0000256" key="1">
    <source>
        <dbReference type="ARBA" id="ARBA00009690"/>
    </source>
</evidence>
<dbReference type="Pfam" id="PF00091">
    <property type="entry name" value="Tubulin"/>
    <property type="match status" value="1"/>
</dbReference>
<keyword evidence="4 6" id="KW-0131">Cell cycle</keyword>
<dbReference type="Gene3D" id="3.40.50.1440">
    <property type="entry name" value="Tubulin/FtsZ, GTPase domain"/>
    <property type="match status" value="1"/>
</dbReference>
<feature type="binding site" evidence="4">
    <location>
        <position position="146"/>
    </location>
    <ligand>
        <name>GTP</name>
        <dbReference type="ChEBI" id="CHEBI:37565"/>
    </ligand>
</feature>
<dbReference type="SMART" id="SM00865">
    <property type="entry name" value="Tubulin_C"/>
    <property type="match status" value="1"/>
</dbReference>
<dbReference type="CDD" id="cd02201">
    <property type="entry name" value="FtsZ_type1"/>
    <property type="match status" value="1"/>
</dbReference>
<keyword evidence="4 6" id="KW-0132">Cell division</keyword>
<dbReference type="Pfam" id="PF12327">
    <property type="entry name" value="FtsZ_C"/>
    <property type="match status" value="1"/>
</dbReference>
<dbReference type="PROSITE" id="PS01134">
    <property type="entry name" value="FTSZ_1"/>
    <property type="match status" value="1"/>
</dbReference>
<accession>A0ABN0NXW1</accession>
<dbReference type="InterPro" id="IPR003008">
    <property type="entry name" value="Tubulin_FtsZ_GTPase"/>
</dbReference>
<dbReference type="SUPFAM" id="SSF55307">
    <property type="entry name" value="Tubulin C-terminal domain-like"/>
    <property type="match status" value="1"/>
</dbReference>
<name>A0ABN0NXW1_TRELE</name>
<comment type="function">
    <text evidence="4 6">Essential cell division protein that forms a contractile ring structure (Z ring) at the future cell division site. The regulation of the ring assembly controls the timing and the location of cell division. One of the functions of the FtsZ ring is to recruit other cell division proteins to the septum to produce a new cell wall between the dividing cells. Binds GTP and shows GTPase activity.</text>
</comment>
<feature type="binding site" evidence="4">
    <location>
        <position position="194"/>
    </location>
    <ligand>
        <name>GTP</name>
        <dbReference type="ChEBI" id="CHEBI:37565"/>
    </ligand>
</feature>
<evidence type="ECO:0000256" key="5">
    <source>
        <dbReference type="NCBIfam" id="TIGR00065"/>
    </source>
</evidence>
<evidence type="ECO:0000256" key="3">
    <source>
        <dbReference type="ARBA" id="ARBA00023134"/>
    </source>
</evidence>
<comment type="similarity">
    <text evidence="1 4 6">Belongs to the FtsZ family.</text>
</comment>
<dbReference type="HAMAP" id="MF_00909">
    <property type="entry name" value="FtsZ"/>
    <property type="match status" value="1"/>
</dbReference>
<dbReference type="GO" id="GO:0051301">
    <property type="term" value="P:cell division"/>
    <property type="evidence" value="ECO:0007669"/>
    <property type="project" value="UniProtKB-KW"/>
</dbReference>
<feature type="domain" description="Tubulin/FtsZ 2-layer sandwich" evidence="9">
    <location>
        <begin position="214"/>
        <end position="332"/>
    </location>
</feature>
<protein>
    <recommendedName>
        <fullName evidence="4 5">Cell division protein FtsZ</fullName>
    </recommendedName>
</protein>
<feature type="binding site" evidence="4">
    <location>
        <position position="150"/>
    </location>
    <ligand>
        <name>GTP</name>
        <dbReference type="ChEBI" id="CHEBI:37565"/>
    </ligand>
</feature>
<reference evidence="10 11" key="1">
    <citation type="submission" date="2013-08" db="EMBL/GenBank/DDBJ databases">
        <authorList>
            <person name="Weinstock G."/>
            <person name="Sodergren E."/>
            <person name="Wylie T."/>
            <person name="Fulton L."/>
            <person name="Fulton R."/>
            <person name="Fronick C."/>
            <person name="O'Laughlin M."/>
            <person name="Godfrey J."/>
            <person name="Miner T."/>
            <person name="Herter B."/>
            <person name="Appelbaum E."/>
            <person name="Cordes M."/>
            <person name="Lek S."/>
            <person name="Wollam A."/>
            <person name="Pepin K.H."/>
            <person name="Palsikar V.B."/>
            <person name="Mitreva M."/>
            <person name="Wilson R.K."/>
        </authorList>
    </citation>
    <scope>NUCLEOTIDE SEQUENCE [LARGE SCALE GENOMIC DNA]</scope>
    <source>
        <strain evidence="10 11">ATCC 700332</strain>
    </source>
</reference>
<dbReference type="InterPro" id="IPR036525">
    <property type="entry name" value="Tubulin/FtsZ_GTPase_sf"/>
</dbReference>